<reference evidence="10" key="2">
    <citation type="submission" date="2021-04" db="EMBL/GenBank/DDBJ databases">
        <authorList>
            <person name="Gilroy R."/>
        </authorList>
    </citation>
    <scope>NUCLEOTIDE SEQUENCE</scope>
    <source>
        <strain evidence="10">CHK189-11263</strain>
    </source>
</reference>
<protein>
    <submittedName>
        <fullName evidence="10">Molybdopterin-dependent oxidoreductase</fullName>
    </submittedName>
</protein>
<feature type="domain" description="Molybdopterin dinucleotide-binding" evidence="9">
    <location>
        <begin position="563"/>
        <end position="659"/>
    </location>
</feature>
<dbReference type="InterPro" id="IPR050612">
    <property type="entry name" value="Prok_Mopterin_Oxidored"/>
</dbReference>
<evidence type="ECO:0000256" key="2">
    <source>
        <dbReference type="ARBA" id="ARBA00010312"/>
    </source>
</evidence>
<dbReference type="InterPro" id="IPR009010">
    <property type="entry name" value="Asp_de-COase-like_dom_sf"/>
</dbReference>
<evidence type="ECO:0000313" key="11">
    <source>
        <dbReference type="Proteomes" id="UP000824208"/>
    </source>
</evidence>
<evidence type="ECO:0000259" key="9">
    <source>
        <dbReference type="Pfam" id="PF01568"/>
    </source>
</evidence>
<evidence type="ECO:0000256" key="5">
    <source>
        <dbReference type="ARBA" id="ARBA00023002"/>
    </source>
</evidence>
<dbReference type="InterPro" id="IPR006657">
    <property type="entry name" value="MoPterin_dinucl-bd_dom"/>
</dbReference>
<dbReference type="GO" id="GO:0051536">
    <property type="term" value="F:iron-sulfur cluster binding"/>
    <property type="evidence" value="ECO:0007669"/>
    <property type="project" value="UniProtKB-KW"/>
</dbReference>
<reference evidence="10" key="1">
    <citation type="journal article" date="2021" name="PeerJ">
        <title>Extensive microbial diversity within the chicken gut microbiome revealed by metagenomics and culture.</title>
        <authorList>
            <person name="Gilroy R."/>
            <person name="Ravi A."/>
            <person name="Getino M."/>
            <person name="Pursley I."/>
            <person name="Horton D.L."/>
            <person name="Alikhan N.F."/>
            <person name="Baker D."/>
            <person name="Gharbi K."/>
            <person name="Hall N."/>
            <person name="Watson M."/>
            <person name="Adriaenssens E.M."/>
            <person name="Foster-Nyarko E."/>
            <person name="Jarju S."/>
            <person name="Secka A."/>
            <person name="Antonio M."/>
            <person name="Oren A."/>
            <person name="Chaudhuri R.R."/>
            <person name="La Ragione R."/>
            <person name="Hildebrand F."/>
            <person name="Pallen M.J."/>
        </authorList>
    </citation>
    <scope>NUCLEOTIDE SEQUENCE</scope>
    <source>
        <strain evidence="10">CHK189-11263</strain>
    </source>
</reference>
<evidence type="ECO:0000256" key="3">
    <source>
        <dbReference type="ARBA" id="ARBA00022505"/>
    </source>
</evidence>
<dbReference type="GO" id="GO:0043546">
    <property type="term" value="F:molybdopterin cofactor binding"/>
    <property type="evidence" value="ECO:0007669"/>
    <property type="project" value="InterPro"/>
</dbReference>
<dbReference type="SUPFAM" id="SSF50692">
    <property type="entry name" value="ADC-like"/>
    <property type="match status" value="1"/>
</dbReference>
<name>A0A9D2MCC5_9FIRM</name>
<evidence type="ECO:0000259" key="8">
    <source>
        <dbReference type="Pfam" id="PF00384"/>
    </source>
</evidence>
<comment type="similarity">
    <text evidence="2">Belongs to the prokaryotic molybdopterin-containing oxidoreductase family.</text>
</comment>
<dbReference type="Proteomes" id="UP000824208">
    <property type="component" value="Unassembled WGS sequence"/>
</dbReference>
<sequence length="684" mass="75208">MKTQVMTCRFCDRECAMVVTLDAQGRPVSLRPQHETGTVSCPTGLHALELMGNPRRVVHPLRRTGPRGSGKWESISWEEALDWAAGKLRAALDRDGPESLLFIKGFNKPLQGAVFDRLANLLGVPNRLGAGNMCHQAQAQSFVDTFGFPADRRITSETRTVVLWGSNPSNTMRWVQRDIAAMKRSGGRLVVIDPLPTRMTQIADLWLPIRPGTDAALALGWMRLILTEGWEDRALLERWSRGLDEVRAACRPYTLEHTARLTGLPAEQIRLGAEWFARSGPAILYGGNALDHNWDSYQKGRCLAILLALTGQVDRPGAALHAAPASPRNPIRTSRLTCADRFTPAQRQQMAGWDEALLPSARQTSGQAMLRAIEAGRLKAGWVLGGDPVMMWADSRCVARVLSQLDFFMVQDFFLTPTARIADLVLPVATYLEYENVFFQPGGAVQYRPALVTGSGARSDMDIVNEMGNRLGLSADFWPDMDAFWDFLLEESGVTLDQLRTLGRLEGDGTPAVPVPRGYRETGFPTADGTIHLSIPDLSGGSVPSYRPLPEPGGRYPDRCTNYKAPCFFHSAGRQMAGQRAAQPEPLAYVSADVAAREGLSDGDWARVSTSTGSVRQRVRVRSDMARGTVALAIGWWEPEEPSLERALDYNCNNLTSDAALLGGEIQAFSCRGIPCRVEKFFGK</sequence>
<evidence type="ECO:0000256" key="7">
    <source>
        <dbReference type="ARBA" id="ARBA00023014"/>
    </source>
</evidence>
<evidence type="ECO:0000256" key="1">
    <source>
        <dbReference type="ARBA" id="ARBA00001942"/>
    </source>
</evidence>
<dbReference type="Gene3D" id="3.40.228.10">
    <property type="entry name" value="Dimethylsulfoxide Reductase, domain 2"/>
    <property type="match status" value="1"/>
</dbReference>
<dbReference type="PANTHER" id="PTHR43742">
    <property type="entry name" value="TRIMETHYLAMINE-N-OXIDE REDUCTASE"/>
    <property type="match status" value="1"/>
</dbReference>
<keyword evidence="5" id="KW-0560">Oxidoreductase</keyword>
<organism evidence="10 11">
    <name type="scientific">Candidatus Flavonifractor intestinipullorum</name>
    <dbReference type="NCBI Taxonomy" id="2838587"/>
    <lineage>
        <taxon>Bacteria</taxon>
        <taxon>Bacillati</taxon>
        <taxon>Bacillota</taxon>
        <taxon>Clostridia</taxon>
        <taxon>Eubacteriales</taxon>
        <taxon>Oscillospiraceae</taxon>
        <taxon>Flavonifractor</taxon>
    </lineage>
</organism>
<comment type="caution">
    <text evidence="10">The sequence shown here is derived from an EMBL/GenBank/DDBJ whole genome shotgun (WGS) entry which is preliminary data.</text>
</comment>
<keyword evidence="6" id="KW-0408">Iron</keyword>
<keyword evidence="4" id="KW-0479">Metal-binding</keyword>
<evidence type="ECO:0000256" key="4">
    <source>
        <dbReference type="ARBA" id="ARBA00022723"/>
    </source>
</evidence>
<dbReference type="Pfam" id="PF01568">
    <property type="entry name" value="Molydop_binding"/>
    <property type="match status" value="1"/>
</dbReference>
<dbReference type="PROSITE" id="PS00490">
    <property type="entry name" value="MOLYBDOPTERIN_PROK_2"/>
    <property type="match status" value="1"/>
</dbReference>
<evidence type="ECO:0000313" key="10">
    <source>
        <dbReference type="EMBL" id="HJB57401.1"/>
    </source>
</evidence>
<dbReference type="SUPFAM" id="SSF53706">
    <property type="entry name" value="Formate dehydrogenase/DMSO reductase, domains 1-3"/>
    <property type="match status" value="1"/>
</dbReference>
<comment type="cofactor">
    <cofactor evidence="1">
        <name>Mo-bis(molybdopterin guanine dinucleotide)</name>
        <dbReference type="ChEBI" id="CHEBI:60539"/>
    </cofactor>
</comment>
<feature type="domain" description="Molybdopterin oxidoreductase" evidence="8">
    <location>
        <begin position="56"/>
        <end position="469"/>
    </location>
</feature>
<keyword evidence="7" id="KW-0411">Iron-sulfur</keyword>
<proteinExistence type="inferred from homology"/>
<gene>
    <name evidence="10" type="ORF">H9714_07610</name>
</gene>
<dbReference type="Gene3D" id="2.40.40.20">
    <property type="match status" value="1"/>
</dbReference>
<dbReference type="Gene3D" id="3.40.50.740">
    <property type="match status" value="1"/>
</dbReference>
<dbReference type="PANTHER" id="PTHR43742:SF6">
    <property type="entry name" value="OXIDOREDUCTASE YYAE-RELATED"/>
    <property type="match status" value="1"/>
</dbReference>
<accession>A0A9D2MCC5</accession>
<dbReference type="InterPro" id="IPR006656">
    <property type="entry name" value="Mopterin_OxRdtase"/>
</dbReference>
<dbReference type="GO" id="GO:0046872">
    <property type="term" value="F:metal ion binding"/>
    <property type="evidence" value="ECO:0007669"/>
    <property type="project" value="UniProtKB-KW"/>
</dbReference>
<dbReference type="Pfam" id="PF00384">
    <property type="entry name" value="Molybdopterin"/>
    <property type="match status" value="1"/>
</dbReference>
<keyword evidence="3" id="KW-0500">Molybdenum</keyword>
<dbReference type="InterPro" id="IPR006655">
    <property type="entry name" value="Mopterin_OxRdtase_prok_CS"/>
</dbReference>
<evidence type="ECO:0000256" key="6">
    <source>
        <dbReference type="ARBA" id="ARBA00023004"/>
    </source>
</evidence>
<dbReference type="AlphaFoldDB" id="A0A9D2MCC5"/>
<dbReference type="GO" id="GO:0016491">
    <property type="term" value="F:oxidoreductase activity"/>
    <property type="evidence" value="ECO:0007669"/>
    <property type="project" value="UniProtKB-KW"/>
</dbReference>
<dbReference type="EMBL" id="DWYC01000065">
    <property type="protein sequence ID" value="HJB57401.1"/>
    <property type="molecule type" value="Genomic_DNA"/>
</dbReference>